<dbReference type="InterPro" id="IPR029063">
    <property type="entry name" value="SAM-dependent_MTases_sf"/>
</dbReference>
<dbReference type="PANTHER" id="PTHR43861">
    <property type="entry name" value="TRANS-ACONITATE 2-METHYLTRANSFERASE-RELATED"/>
    <property type="match status" value="1"/>
</dbReference>
<evidence type="ECO:0000313" key="3">
    <source>
        <dbReference type="Proteomes" id="UP001596170"/>
    </source>
</evidence>
<dbReference type="Proteomes" id="UP001596170">
    <property type="component" value="Unassembled WGS sequence"/>
</dbReference>
<dbReference type="SUPFAM" id="SSF53335">
    <property type="entry name" value="S-adenosyl-L-methionine-dependent methyltransferases"/>
    <property type="match status" value="1"/>
</dbReference>
<keyword evidence="3" id="KW-1185">Reference proteome</keyword>
<gene>
    <name evidence="2" type="ORF">ACFPYN_04650</name>
</gene>
<dbReference type="EMBL" id="JBHSRI010000003">
    <property type="protein sequence ID" value="MFC6038743.1"/>
    <property type="molecule type" value="Genomic_DNA"/>
</dbReference>
<dbReference type="Pfam" id="PF08241">
    <property type="entry name" value="Methyltransf_11"/>
    <property type="match status" value="1"/>
</dbReference>
<proteinExistence type="predicted"/>
<dbReference type="GO" id="GO:0032259">
    <property type="term" value="P:methylation"/>
    <property type="evidence" value="ECO:0007669"/>
    <property type="project" value="UniProtKB-KW"/>
</dbReference>
<protein>
    <submittedName>
        <fullName evidence="2">Class I SAM-dependent DNA methyltransferase</fullName>
    </submittedName>
</protein>
<organism evidence="2 3">
    <name type="scientific">Paenisporosarcina macmurdoensis</name>
    <dbReference type="NCBI Taxonomy" id="212659"/>
    <lineage>
        <taxon>Bacteria</taxon>
        <taxon>Bacillati</taxon>
        <taxon>Bacillota</taxon>
        <taxon>Bacilli</taxon>
        <taxon>Bacillales</taxon>
        <taxon>Caryophanaceae</taxon>
        <taxon>Paenisporosarcina</taxon>
    </lineage>
</organism>
<dbReference type="CDD" id="cd02440">
    <property type="entry name" value="AdoMet_MTases"/>
    <property type="match status" value="1"/>
</dbReference>
<dbReference type="RefSeq" id="WP_377732842.1">
    <property type="nucleotide sequence ID" value="NZ_JBHSRI010000003.1"/>
</dbReference>
<dbReference type="GO" id="GO:0008168">
    <property type="term" value="F:methyltransferase activity"/>
    <property type="evidence" value="ECO:0007669"/>
    <property type="project" value="UniProtKB-KW"/>
</dbReference>
<keyword evidence="2" id="KW-0489">Methyltransferase</keyword>
<dbReference type="Gene3D" id="3.40.50.150">
    <property type="entry name" value="Vaccinia Virus protein VP39"/>
    <property type="match status" value="1"/>
</dbReference>
<feature type="domain" description="Methyltransferase type 11" evidence="1">
    <location>
        <begin position="50"/>
        <end position="144"/>
    </location>
</feature>
<evidence type="ECO:0000313" key="2">
    <source>
        <dbReference type="EMBL" id="MFC6038743.1"/>
    </source>
</evidence>
<dbReference type="PANTHER" id="PTHR43861:SF1">
    <property type="entry name" value="TRANS-ACONITATE 2-METHYLTRANSFERASE"/>
    <property type="match status" value="1"/>
</dbReference>
<sequence length="243" mass="27795">MEYRGASAYNDDQFFKNYMTRRNREESPNNMIEKPIFLEMIGDVKGKKVLDLGCGDAKFGVELLQKGCASYDGVEGSVNMAKEATKSLTGTVGNVHLSPMETWDFQTGSYDLVVSRLALHYLSELRDIFQETHKSLGSNGKFIFSVQHPVLTSSIKSAAASSSKADWIVDDYFNSGERVEPWIDKKIVKYHRTIEEYFQLLKQAGFMIEDIREGTPRVEEFTSESEYKRRMRIPLFLMFACKK</sequence>
<name>A0ABW1L429_9BACL</name>
<dbReference type="InterPro" id="IPR013216">
    <property type="entry name" value="Methyltransf_11"/>
</dbReference>
<keyword evidence="2" id="KW-0808">Transferase</keyword>
<reference evidence="3" key="1">
    <citation type="journal article" date="2019" name="Int. J. Syst. Evol. Microbiol.">
        <title>The Global Catalogue of Microorganisms (GCM) 10K type strain sequencing project: providing services to taxonomists for standard genome sequencing and annotation.</title>
        <authorList>
            <consortium name="The Broad Institute Genomics Platform"/>
            <consortium name="The Broad Institute Genome Sequencing Center for Infectious Disease"/>
            <person name="Wu L."/>
            <person name="Ma J."/>
        </authorList>
    </citation>
    <scope>NUCLEOTIDE SEQUENCE [LARGE SCALE GENOMIC DNA]</scope>
    <source>
        <strain evidence="3">CCUG 54527</strain>
    </source>
</reference>
<accession>A0ABW1L429</accession>
<comment type="caution">
    <text evidence="2">The sequence shown here is derived from an EMBL/GenBank/DDBJ whole genome shotgun (WGS) entry which is preliminary data.</text>
</comment>
<evidence type="ECO:0000259" key="1">
    <source>
        <dbReference type="Pfam" id="PF08241"/>
    </source>
</evidence>